<dbReference type="GO" id="GO:0003824">
    <property type="term" value="F:catalytic activity"/>
    <property type="evidence" value="ECO:0007669"/>
    <property type="project" value="InterPro"/>
</dbReference>
<evidence type="ECO:0000259" key="5">
    <source>
        <dbReference type="PROSITE" id="PS51918"/>
    </source>
</evidence>
<name>A0AB35U1C7_9FIRM</name>
<keyword evidence="3" id="KW-0408">Iron</keyword>
<feature type="domain" description="Radical SAM core" evidence="5">
    <location>
        <begin position="108"/>
        <end position="321"/>
    </location>
</feature>
<dbReference type="PROSITE" id="PS51918">
    <property type="entry name" value="RADICAL_SAM"/>
    <property type="match status" value="1"/>
</dbReference>
<dbReference type="InterPro" id="IPR013785">
    <property type="entry name" value="Aldolase_TIM"/>
</dbReference>
<evidence type="ECO:0000313" key="7">
    <source>
        <dbReference type="Proteomes" id="UP001286174"/>
    </source>
</evidence>
<evidence type="ECO:0000256" key="2">
    <source>
        <dbReference type="ARBA" id="ARBA00022723"/>
    </source>
</evidence>
<dbReference type="EMBL" id="JALBUR010000001">
    <property type="protein sequence ID" value="MDX8418630.1"/>
    <property type="molecule type" value="Genomic_DNA"/>
</dbReference>
<evidence type="ECO:0000256" key="4">
    <source>
        <dbReference type="ARBA" id="ARBA00023014"/>
    </source>
</evidence>
<dbReference type="SFLD" id="SFLDG01386">
    <property type="entry name" value="main_SPASM_domain-containing"/>
    <property type="match status" value="1"/>
</dbReference>
<dbReference type="CDD" id="cd21128">
    <property type="entry name" value="SPASM_rSAM"/>
    <property type="match status" value="1"/>
</dbReference>
<dbReference type="SFLD" id="SFLDS00029">
    <property type="entry name" value="Radical_SAM"/>
    <property type="match status" value="1"/>
</dbReference>
<dbReference type="RefSeq" id="WP_108773924.1">
    <property type="nucleotide sequence ID" value="NZ_JALBUR010000001.1"/>
</dbReference>
<dbReference type="PANTHER" id="PTHR43524:SF1">
    <property type="entry name" value="RADICAL SAM SUPERFAMILY PROTEIN"/>
    <property type="match status" value="1"/>
</dbReference>
<dbReference type="InterPro" id="IPR058240">
    <property type="entry name" value="rSAM_sf"/>
</dbReference>
<evidence type="ECO:0000256" key="1">
    <source>
        <dbReference type="ARBA" id="ARBA00022691"/>
    </source>
</evidence>
<sequence length="464" mass="52977">MDYDIAHAAERKAFQAALNLAFKKIDKNDETGYVDMVNLGQKVLGDTWPDEAWDHLRTAFGKDGKYNHFLNRIHRDVDEEYLKKLLMAFGFEAGFTGFKRTQKVGKKEGIRIPWVILFDPTSACNLHCTGCWASEYSHQLNLSYEDMDRIVTEGKQLGIHGYVMTGGEPMVRKNDILKLAKKHYDCGFMIFTNGTLVDQAFCDGMREAGNIVLSMSIEGDEKATDARRGQGTFAKVMATMDLLHKNRLAYGTSICYTRANCEAVTSDEFYDFLISKGVLFSWYFHFMPVGNDTDMSLVPTVEQREYMYHRIREVRNYTGGKEIFCMDFQNDGQFVGGCIAGGKYYCHINPNGDMEPCVFIHYSNANIHDKSLLECLKQPLFRDYQANQPFNQDHLRPCPMLENPQFIKKLVHESGAHSTDMVDPEDVDELSAKTTEYAKEWAPVAEKLWAEDQAKRAERKAANK</sequence>
<keyword evidence="7" id="KW-1185">Reference proteome</keyword>
<dbReference type="SFLD" id="SFLDG01067">
    <property type="entry name" value="SPASM/twitch_domain_containing"/>
    <property type="match status" value="1"/>
</dbReference>
<accession>A0AB35U1C7</accession>
<gene>
    <name evidence="6" type="ORF">MOZ60_00815</name>
</gene>
<dbReference type="Gene3D" id="3.20.20.70">
    <property type="entry name" value="Aldolase class I"/>
    <property type="match status" value="1"/>
</dbReference>
<evidence type="ECO:0000313" key="6">
    <source>
        <dbReference type="EMBL" id="MDX8418630.1"/>
    </source>
</evidence>
<proteinExistence type="predicted"/>
<dbReference type="Pfam" id="PF04055">
    <property type="entry name" value="Radical_SAM"/>
    <property type="match status" value="1"/>
</dbReference>
<comment type="caution">
    <text evidence="6">The sequence shown here is derived from an EMBL/GenBank/DDBJ whole genome shotgun (WGS) entry which is preliminary data.</text>
</comment>
<reference evidence="6 7" key="1">
    <citation type="submission" date="2022-03" db="EMBL/GenBank/DDBJ databases">
        <title>Novel taxa within the pig intestine.</title>
        <authorList>
            <person name="Wylensek D."/>
            <person name="Bishof K."/>
            <person name="Afrizal A."/>
            <person name="Clavel T."/>
        </authorList>
    </citation>
    <scope>NUCLEOTIDE SEQUENCE [LARGE SCALE GENOMIC DNA]</scope>
    <source>
        <strain evidence="6 7">CLA-KB-P133</strain>
    </source>
</reference>
<evidence type="ECO:0000256" key="3">
    <source>
        <dbReference type="ARBA" id="ARBA00023004"/>
    </source>
</evidence>
<dbReference type="PANTHER" id="PTHR43524">
    <property type="entry name" value="RADICAL SAM SUPERFAMILY PROTEIN"/>
    <property type="match status" value="1"/>
</dbReference>
<dbReference type="Proteomes" id="UP001286174">
    <property type="component" value="Unassembled WGS sequence"/>
</dbReference>
<protein>
    <submittedName>
        <fullName evidence="6">Radical SAM protein</fullName>
    </submittedName>
</protein>
<dbReference type="Pfam" id="PF13186">
    <property type="entry name" value="SPASM"/>
    <property type="match status" value="1"/>
</dbReference>
<organism evidence="6 7">
    <name type="scientific">Grylomicrobium aquisgranensis</name>
    <dbReference type="NCBI Taxonomy" id="2926318"/>
    <lineage>
        <taxon>Bacteria</taxon>
        <taxon>Bacillati</taxon>
        <taxon>Bacillota</taxon>
        <taxon>Erysipelotrichia</taxon>
        <taxon>Erysipelotrichales</taxon>
        <taxon>Erysipelotrichaceae</taxon>
        <taxon>Grylomicrobium</taxon>
    </lineage>
</organism>
<dbReference type="GO" id="GO:0051536">
    <property type="term" value="F:iron-sulfur cluster binding"/>
    <property type="evidence" value="ECO:0007669"/>
    <property type="project" value="UniProtKB-KW"/>
</dbReference>
<dbReference type="AlphaFoldDB" id="A0AB35U1C7"/>
<keyword evidence="2" id="KW-0479">Metal-binding</keyword>
<dbReference type="InterPro" id="IPR023885">
    <property type="entry name" value="4Fe4S-binding_SPASM_dom"/>
</dbReference>
<dbReference type="InterPro" id="IPR007197">
    <property type="entry name" value="rSAM"/>
</dbReference>
<keyword evidence="1" id="KW-0949">S-adenosyl-L-methionine</keyword>
<dbReference type="GO" id="GO:0046872">
    <property type="term" value="F:metal ion binding"/>
    <property type="evidence" value="ECO:0007669"/>
    <property type="project" value="UniProtKB-KW"/>
</dbReference>
<keyword evidence="4" id="KW-0411">Iron-sulfur</keyword>
<dbReference type="SUPFAM" id="SSF102114">
    <property type="entry name" value="Radical SAM enzymes"/>
    <property type="match status" value="1"/>
</dbReference>
<dbReference type="CDD" id="cd01335">
    <property type="entry name" value="Radical_SAM"/>
    <property type="match status" value="1"/>
</dbReference>